<reference evidence="4" key="1">
    <citation type="submission" date="2017-02" db="UniProtKB">
        <authorList>
            <consortium name="WormBaseParasite"/>
        </authorList>
    </citation>
    <scope>IDENTIFICATION</scope>
</reference>
<dbReference type="Proteomes" id="UP000274756">
    <property type="component" value="Unassembled WGS sequence"/>
</dbReference>
<organism evidence="2 4">
    <name type="scientific">Dracunculus medinensis</name>
    <name type="common">Guinea worm</name>
    <dbReference type="NCBI Taxonomy" id="318479"/>
    <lineage>
        <taxon>Eukaryota</taxon>
        <taxon>Metazoa</taxon>
        <taxon>Ecdysozoa</taxon>
        <taxon>Nematoda</taxon>
        <taxon>Chromadorea</taxon>
        <taxon>Rhabditida</taxon>
        <taxon>Spirurina</taxon>
        <taxon>Dracunculoidea</taxon>
        <taxon>Dracunculidae</taxon>
        <taxon>Dracunculus</taxon>
    </lineage>
</organism>
<evidence type="ECO:0000313" key="2">
    <source>
        <dbReference type="Proteomes" id="UP000038040"/>
    </source>
</evidence>
<dbReference type="Proteomes" id="UP000038040">
    <property type="component" value="Unplaced"/>
</dbReference>
<dbReference type="OrthoDB" id="8065733at2759"/>
<evidence type="ECO:0000313" key="3">
    <source>
        <dbReference type="Proteomes" id="UP000274756"/>
    </source>
</evidence>
<keyword evidence="3" id="KW-1185">Reference proteome</keyword>
<dbReference type="AlphaFoldDB" id="A0A0N4UD08"/>
<dbReference type="WBParaSite" id="DME_0000518101-mRNA-1">
    <property type="protein sequence ID" value="DME_0000518101-mRNA-1"/>
    <property type="gene ID" value="DME_0000518101"/>
</dbReference>
<dbReference type="EMBL" id="UYYG01001174">
    <property type="protein sequence ID" value="VDN59007.1"/>
    <property type="molecule type" value="Genomic_DNA"/>
</dbReference>
<name>A0A0N4UD08_DRAME</name>
<accession>A0A0N4UD08</accession>
<dbReference type="STRING" id="318479.A0A0N4UD08"/>
<evidence type="ECO:0000313" key="1">
    <source>
        <dbReference type="EMBL" id="VDN59007.1"/>
    </source>
</evidence>
<reference evidence="1 3" key="2">
    <citation type="submission" date="2018-11" db="EMBL/GenBank/DDBJ databases">
        <authorList>
            <consortium name="Pathogen Informatics"/>
        </authorList>
    </citation>
    <scope>NUCLEOTIDE SEQUENCE [LARGE SCALE GENOMIC DNA]</scope>
</reference>
<gene>
    <name evidence="1" type="ORF">DME_LOCUS8980</name>
</gene>
<sequence length="137" mass="16645">MQRIRRFLNRTSEFKKILGIKWNPDRDIIQITLKPQNDQEPTKRTILQFLASQYDSYYQVQYRSNYFFKIGKKEGDQSISMKDQKIWKDIICGWPIYVLQSIHHNLREFMFSQTLSQSLFQYTLKNFLLNKNKLILI</sequence>
<proteinExistence type="predicted"/>
<evidence type="ECO:0000313" key="4">
    <source>
        <dbReference type="WBParaSite" id="DME_0000518101-mRNA-1"/>
    </source>
</evidence>
<protein>
    <submittedName>
        <fullName evidence="1 4">Uncharacterized protein</fullName>
    </submittedName>
</protein>